<feature type="compositionally biased region" description="Low complexity" evidence="1">
    <location>
        <begin position="12"/>
        <end position="22"/>
    </location>
</feature>
<organism evidence="2 3">
    <name type="scientific">Ambrosia artemisiifolia</name>
    <name type="common">Common ragweed</name>
    <dbReference type="NCBI Taxonomy" id="4212"/>
    <lineage>
        <taxon>Eukaryota</taxon>
        <taxon>Viridiplantae</taxon>
        <taxon>Streptophyta</taxon>
        <taxon>Embryophyta</taxon>
        <taxon>Tracheophyta</taxon>
        <taxon>Spermatophyta</taxon>
        <taxon>Magnoliopsida</taxon>
        <taxon>eudicotyledons</taxon>
        <taxon>Gunneridae</taxon>
        <taxon>Pentapetalae</taxon>
        <taxon>asterids</taxon>
        <taxon>campanulids</taxon>
        <taxon>Asterales</taxon>
        <taxon>Asteraceae</taxon>
        <taxon>Asteroideae</taxon>
        <taxon>Heliantheae alliance</taxon>
        <taxon>Heliantheae</taxon>
        <taxon>Ambrosia</taxon>
    </lineage>
</organism>
<proteinExistence type="predicted"/>
<gene>
    <name evidence="2" type="ORF">M8C21_016910</name>
</gene>
<accession>A0AAD5D9G2</accession>
<feature type="region of interest" description="Disordered" evidence="1">
    <location>
        <begin position="1"/>
        <end position="22"/>
    </location>
</feature>
<evidence type="ECO:0000256" key="1">
    <source>
        <dbReference type="SAM" id="MobiDB-lite"/>
    </source>
</evidence>
<protein>
    <submittedName>
        <fullName evidence="2">Uncharacterized protein</fullName>
    </submittedName>
</protein>
<dbReference type="EMBL" id="JAMZMK010000225">
    <property type="protein sequence ID" value="KAI7756916.1"/>
    <property type="molecule type" value="Genomic_DNA"/>
</dbReference>
<comment type="caution">
    <text evidence="2">The sequence shown here is derived from an EMBL/GenBank/DDBJ whole genome shotgun (WGS) entry which is preliminary data.</text>
</comment>
<dbReference type="AlphaFoldDB" id="A0AAD5D9G2"/>
<sequence>MDMSNIPPFDVHSQSHSNNQSSGYLEDALVEFTSKRRRRMLLFHNHRYWNSNSPQGYDNHCNGFPKLQTDNNGLLMTERHLNKLSTEAINTLKETVISPHCSFSHGGNEEEKKKHTTRVVYPFA</sequence>
<reference evidence="2" key="1">
    <citation type="submission" date="2022-06" db="EMBL/GenBank/DDBJ databases">
        <title>Uncovering the hologenomic basis of an extraordinary plant invasion.</title>
        <authorList>
            <person name="Bieker V.C."/>
            <person name="Martin M.D."/>
            <person name="Gilbert T."/>
            <person name="Hodgins K."/>
            <person name="Battlay P."/>
            <person name="Petersen B."/>
            <person name="Wilson J."/>
        </authorList>
    </citation>
    <scope>NUCLEOTIDE SEQUENCE</scope>
    <source>
        <strain evidence="2">AA19_3_7</strain>
        <tissue evidence="2">Leaf</tissue>
    </source>
</reference>
<evidence type="ECO:0000313" key="2">
    <source>
        <dbReference type="EMBL" id="KAI7756916.1"/>
    </source>
</evidence>
<evidence type="ECO:0000313" key="3">
    <source>
        <dbReference type="Proteomes" id="UP001206925"/>
    </source>
</evidence>
<dbReference type="Proteomes" id="UP001206925">
    <property type="component" value="Unassembled WGS sequence"/>
</dbReference>
<keyword evidence="3" id="KW-1185">Reference proteome</keyword>
<name>A0AAD5D9G2_AMBAR</name>
<feature type="non-terminal residue" evidence="2">
    <location>
        <position position="124"/>
    </location>
</feature>